<dbReference type="GO" id="GO:0042597">
    <property type="term" value="C:periplasmic space"/>
    <property type="evidence" value="ECO:0007669"/>
    <property type="project" value="UniProtKB-SubCell"/>
</dbReference>
<dbReference type="InterPro" id="IPR006059">
    <property type="entry name" value="SBP"/>
</dbReference>
<evidence type="ECO:0000313" key="6">
    <source>
        <dbReference type="Proteomes" id="UP000324758"/>
    </source>
</evidence>
<keyword evidence="6" id="KW-1185">Reference proteome</keyword>
<organism evidence="5 6">
    <name type="scientific">Bradyrhizobium rifense</name>
    <dbReference type="NCBI Taxonomy" id="515499"/>
    <lineage>
        <taxon>Bacteria</taxon>
        <taxon>Pseudomonadati</taxon>
        <taxon>Pseudomonadota</taxon>
        <taxon>Alphaproteobacteria</taxon>
        <taxon>Hyphomicrobiales</taxon>
        <taxon>Nitrobacteraceae</taxon>
        <taxon>Bradyrhizobium</taxon>
    </lineage>
</organism>
<evidence type="ECO:0000256" key="2">
    <source>
        <dbReference type="ARBA" id="ARBA00008520"/>
    </source>
</evidence>
<sequence length="421" mass="46021">MRTTRRKVLLATASAIGSLAVPAIVRAATTKLTISHGAPAYLKMLAELGQQFSAKYSGVRIDFIAGGENWDPLLQSTLRSALVGDLPDATWQSLTYAGILAKRGISQPMDAFTGDVKALSAMGLSQPLIDATQVGGKTYSLPFGTTIPVIYYNMTLLRRAGYSKNELPSSWDEIAAIGKQVASFGEGVNGGYIEYMSTNAWMFQNILGTLGSRMMNPEQTQITFAGPEGLQALEILAKFGRTNNVDMTQDQARQAFNSGISGIHIRTASGINSVAKAASGKFELQVGQLPVPSPQGRLIGAGHGFFMFTKDPERQRRVWDFIRFAADRDGQAILAKHTGYLPINMIALNDSKFLESYFGDHPYHRSVVERMSITGDQFSFPSDNTVKIVDMMAEEMRKVVTQRSEPKQALADMTKQTRKLL</sequence>
<comment type="subcellular location">
    <subcellularLocation>
        <location evidence="1">Periplasm</location>
    </subcellularLocation>
</comment>
<accession>A0A5D3KLD0</accession>
<dbReference type="AlphaFoldDB" id="A0A5D3KLD0"/>
<gene>
    <name evidence="5" type="ORF">FXB40_24215</name>
</gene>
<keyword evidence="3" id="KW-0574">Periplasm</keyword>
<dbReference type="Gene3D" id="3.40.190.10">
    <property type="entry name" value="Periplasmic binding protein-like II"/>
    <property type="match status" value="1"/>
</dbReference>
<dbReference type="SUPFAM" id="SSF53850">
    <property type="entry name" value="Periplasmic binding protein-like II"/>
    <property type="match status" value="1"/>
</dbReference>
<proteinExistence type="inferred from homology"/>
<evidence type="ECO:0000256" key="3">
    <source>
        <dbReference type="ARBA" id="ARBA00022764"/>
    </source>
</evidence>
<evidence type="ECO:0000256" key="1">
    <source>
        <dbReference type="ARBA" id="ARBA00004418"/>
    </source>
</evidence>
<comment type="caution">
    <text evidence="5">The sequence shown here is derived from an EMBL/GenBank/DDBJ whole genome shotgun (WGS) entry which is preliminary data.</text>
</comment>
<dbReference type="OrthoDB" id="2509690at2"/>
<reference evidence="5 6" key="1">
    <citation type="submission" date="2019-08" db="EMBL/GenBank/DDBJ databases">
        <title>Bradyrhizobium hipponensis sp. nov., a rhizobium isolated from a Lupinus angustifolius root nodule in Tunisia.</title>
        <authorList>
            <person name="Off K."/>
            <person name="Rejili M."/>
            <person name="Mars M."/>
            <person name="Brachmann A."/>
            <person name="Marin M."/>
        </authorList>
    </citation>
    <scope>NUCLEOTIDE SEQUENCE [LARGE SCALE GENOMIC DNA]</scope>
    <source>
        <strain evidence="5 6">CTAW71</strain>
    </source>
</reference>
<feature type="signal peptide" evidence="4">
    <location>
        <begin position="1"/>
        <end position="27"/>
    </location>
</feature>
<feature type="chain" id="PRO_5022727156" evidence="4">
    <location>
        <begin position="28"/>
        <end position="421"/>
    </location>
</feature>
<dbReference type="EMBL" id="VSSS01000037">
    <property type="protein sequence ID" value="TYL92559.1"/>
    <property type="molecule type" value="Genomic_DNA"/>
</dbReference>
<protein>
    <submittedName>
        <fullName evidence="5">Extracellular solute-binding protein</fullName>
    </submittedName>
</protein>
<keyword evidence="4" id="KW-0732">Signal</keyword>
<dbReference type="RefSeq" id="WP_148774699.1">
    <property type="nucleotide sequence ID" value="NZ_VSSS01000037.1"/>
</dbReference>
<dbReference type="InterPro" id="IPR050490">
    <property type="entry name" value="Bact_solute-bd_prot1"/>
</dbReference>
<dbReference type="Proteomes" id="UP000324758">
    <property type="component" value="Unassembled WGS sequence"/>
</dbReference>
<evidence type="ECO:0000256" key="4">
    <source>
        <dbReference type="SAM" id="SignalP"/>
    </source>
</evidence>
<comment type="similarity">
    <text evidence="2">Belongs to the bacterial solute-binding protein 1 family.</text>
</comment>
<name>A0A5D3KLD0_9BRAD</name>
<evidence type="ECO:0000313" key="5">
    <source>
        <dbReference type="EMBL" id="TYL92559.1"/>
    </source>
</evidence>
<dbReference type="PANTHER" id="PTHR43649:SF12">
    <property type="entry name" value="DIACETYLCHITOBIOSE BINDING PROTEIN DASA"/>
    <property type="match status" value="1"/>
</dbReference>
<dbReference type="Pfam" id="PF13416">
    <property type="entry name" value="SBP_bac_8"/>
    <property type="match status" value="1"/>
</dbReference>
<dbReference type="PANTHER" id="PTHR43649">
    <property type="entry name" value="ARABINOSE-BINDING PROTEIN-RELATED"/>
    <property type="match status" value="1"/>
</dbReference>